<proteinExistence type="predicted"/>
<dbReference type="InterPro" id="IPR036291">
    <property type="entry name" value="NAD(P)-bd_dom_sf"/>
</dbReference>
<accession>A0A8C4PX82</accession>
<dbReference type="Ensembl" id="ENSEBUT00000002656.1">
    <property type="protein sequence ID" value="ENSEBUP00000002306.1"/>
    <property type="gene ID" value="ENSEBUG00000001772.1"/>
</dbReference>
<dbReference type="Proteomes" id="UP000694388">
    <property type="component" value="Unplaced"/>
</dbReference>
<dbReference type="PANTHER" id="PTHR43128:SF16">
    <property type="entry name" value="L-LACTATE DEHYDROGENASE"/>
    <property type="match status" value="1"/>
</dbReference>
<feature type="domain" description="Lactate/malate dehydrogenase N-terminal" evidence="4">
    <location>
        <begin position="28"/>
        <end position="91"/>
    </location>
</feature>
<protein>
    <recommendedName>
        <fullName evidence="4">Lactate/malate dehydrogenase N-terminal domain-containing protein</fullName>
    </recommendedName>
</protein>
<dbReference type="PANTHER" id="PTHR43128">
    <property type="entry name" value="L-2-HYDROXYCARBOXYLATE DEHYDROGENASE (NAD(P)(+))"/>
    <property type="match status" value="1"/>
</dbReference>
<dbReference type="Gene3D" id="3.40.50.720">
    <property type="entry name" value="NAD(P)-binding Rossmann-like Domain"/>
    <property type="match status" value="1"/>
</dbReference>
<dbReference type="SUPFAM" id="SSF51735">
    <property type="entry name" value="NAD(P)-binding Rossmann-fold domains"/>
    <property type="match status" value="1"/>
</dbReference>
<evidence type="ECO:0000256" key="2">
    <source>
        <dbReference type="ARBA" id="ARBA00023027"/>
    </source>
</evidence>
<evidence type="ECO:0000256" key="1">
    <source>
        <dbReference type="ARBA" id="ARBA00023002"/>
    </source>
</evidence>
<evidence type="ECO:0000313" key="5">
    <source>
        <dbReference type="Ensembl" id="ENSEBUP00000002306.1"/>
    </source>
</evidence>
<dbReference type="PRINTS" id="PR00086">
    <property type="entry name" value="LLDHDRGNASE"/>
</dbReference>
<dbReference type="AlphaFoldDB" id="A0A8C4PX82"/>
<evidence type="ECO:0000259" key="4">
    <source>
        <dbReference type="Pfam" id="PF00056"/>
    </source>
</evidence>
<dbReference type="InterPro" id="IPR001557">
    <property type="entry name" value="L-lactate/malate_DH"/>
</dbReference>
<keyword evidence="1" id="KW-0560">Oxidoreductase</keyword>
<reference evidence="5" key="2">
    <citation type="submission" date="2025-09" db="UniProtKB">
        <authorList>
            <consortium name="Ensembl"/>
        </authorList>
    </citation>
    <scope>IDENTIFICATION</scope>
</reference>
<feature type="region of interest" description="Disordered" evidence="3">
    <location>
        <begin position="114"/>
        <end position="135"/>
    </location>
</feature>
<dbReference type="GO" id="GO:0004459">
    <property type="term" value="F:L-lactate dehydrogenase (NAD+) activity"/>
    <property type="evidence" value="ECO:0007669"/>
    <property type="project" value="TreeGrafter"/>
</dbReference>
<evidence type="ECO:0000313" key="6">
    <source>
        <dbReference type="Proteomes" id="UP000694388"/>
    </source>
</evidence>
<dbReference type="GO" id="GO:0006089">
    <property type="term" value="P:lactate metabolic process"/>
    <property type="evidence" value="ECO:0007669"/>
    <property type="project" value="TreeGrafter"/>
</dbReference>
<keyword evidence="2" id="KW-0520">NAD</keyword>
<dbReference type="InterPro" id="IPR001236">
    <property type="entry name" value="Lactate/malate_DH_N"/>
</dbReference>
<keyword evidence="6" id="KW-1185">Reference proteome</keyword>
<reference evidence="5" key="1">
    <citation type="submission" date="2025-08" db="UniProtKB">
        <authorList>
            <consortium name="Ensembl"/>
        </authorList>
    </citation>
    <scope>IDENTIFICATION</scope>
</reference>
<dbReference type="Pfam" id="PF00056">
    <property type="entry name" value="Ldh_1_N"/>
    <property type="match status" value="1"/>
</dbReference>
<name>A0A8C4PX82_EPTBU</name>
<evidence type="ECO:0000256" key="3">
    <source>
        <dbReference type="SAM" id="MobiDB-lite"/>
    </source>
</evidence>
<organism evidence="5 6">
    <name type="scientific">Eptatretus burgeri</name>
    <name type="common">Inshore hagfish</name>
    <dbReference type="NCBI Taxonomy" id="7764"/>
    <lineage>
        <taxon>Eukaryota</taxon>
        <taxon>Metazoa</taxon>
        <taxon>Chordata</taxon>
        <taxon>Craniata</taxon>
        <taxon>Vertebrata</taxon>
        <taxon>Cyclostomata</taxon>
        <taxon>Myxini</taxon>
        <taxon>Myxiniformes</taxon>
        <taxon>Myxinidae</taxon>
        <taxon>Eptatretinae</taxon>
        <taxon>Eptatretus</taxon>
    </lineage>
</organism>
<sequence>PVNLKDIIKVRADGEKGAPRNKATDVAVGQVGMAYAFSILLKNLTDGLALIDVGEDELKGTMMDLLHYSVKQRFSKLCHAGRAKSHQGADIGGLSVHHIIGKRRDGRVRRWMGKERGGMESEEGGGREGRRAMEC</sequence>